<dbReference type="RefSeq" id="WP_039426557.1">
    <property type="nucleotide sequence ID" value="NZ_CP061844.1"/>
</dbReference>
<dbReference type="Proteomes" id="UP000029994">
    <property type="component" value="Unassembled WGS sequence"/>
</dbReference>
<dbReference type="Pfam" id="PF16941">
    <property type="entry name" value="CymA"/>
    <property type="match status" value="1"/>
</dbReference>
<dbReference type="SUPFAM" id="SSF56925">
    <property type="entry name" value="OMPA-like"/>
    <property type="match status" value="1"/>
</dbReference>
<dbReference type="InterPro" id="IPR011250">
    <property type="entry name" value="OMP/PagP_B-barrel"/>
</dbReference>
<keyword evidence="3" id="KW-1185">Reference proteome</keyword>
<name>A0A099LT64_9VIBR</name>
<reference evidence="2 3" key="1">
    <citation type="submission" date="2014-04" db="EMBL/GenBank/DDBJ databases">
        <title>Genome sequencing of Vibrio navarrensis strains.</title>
        <authorList>
            <person name="Gladney L.M."/>
            <person name="Katz L.S."/>
            <person name="Marino-Ramirez L."/>
            <person name="Jordan I.K."/>
        </authorList>
    </citation>
    <scope>NUCLEOTIDE SEQUENCE [LARGE SCALE GENOMIC DNA]</scope>
    <source>
        <strain evidence="2 3">ATCC 51183</strain>
    </source>
</reference>
<keyword evidence="1" id="KW-0732">Signal</keyword>
<proteinExistence type="predicted"/>
<organism evidence="2 3">
    <name type="scientific">Vibrio navarrensis</name>
    <dbReference type="NCBI Taxonomy" id="29495"/>
    <lineage>
        <taxon>Bacteria</taxon>
        <taxon>Pseudomonadati</taxon>
        <taxon>Pseudomonadota</taxon>
        <taxon>Gammaproteobacteria</taxon>
        <taxon>Vibrionales</taxon>
        <taxon>Vibrionaceae</taxon>
        <taxon>Vibrio</taxon>
    </lineage>
</organism>
<dbReference type="AlphaFoldDB" id="A0A099LT64"/>
<evidence type="ECO:0000313" key="2">
    <source>
        <dbReference type="EMBL" id="KGK11310.1"/>
    </source>
</evidence>
<dbReference type="GeneID" id="43683193"/>
<feature type="signal peptide" evidence="1">
    <location>
        <begin position="1"/>
        <end position="22"/>
    </location>
</feature>
<dbReference type="GO" id="GO:0098657">
    <property type="term" value="P:import into cell"/>
    <property type="evidence" value="ECO:0007669"/>
    <property type="project" value="InterPro"/>
</dbReference>
<protein>
    <submittedName>
        <fullName evidence="2">Porin</fullName>
    </submittedName>
</protein>
<sequence length="344" mass="39341">MKRTLISVSVAAALALSFPTLAASERGMDSDAGFLDEAMQFGGHVGTSIEYEDKVTDGFDGNKKKEKTTTHEVFGVYYNNARWNLSALYGLKLENREQRNPGYHENEDGIKHLFSLNKGFDLGNGWATGAIYELEYTRSKVFSPYVSGLRKELAEHSFRPYLTYFNNEHNWGFYSNLEYLYSSEDKSAWGERTEEGYSLLFKPYKRFGNWELGVELYYQIKDNEDRSSTGSINEISDFNEKYIEPIVQYSFDDAGVLYARVRVGENETNNAANSGGGNANVDYFKDIRKATLGYEQAVGDNWLLKGEYEYANEVEEKSKLAGWEAKNESELKQHTVYLQALYRF</sequence>
<dbReference type="EMBL" id="JMCG01000001">
    <property type="protein sequence ID" value="KGK11310.1"/>
    <property type="molecule type" value="Genomic_DNA"/>
</dbReference>
<dbReference type="InterPro" id="IPR031609">
    <property type="entry name" value="CymA"/>
</dbReference>
<evidence type="ECO:0000256" key="1">
    <source>
        <dbReference type="SAM" id="SignalP"/>
    </source>
</evidence>
<dbReference type="STRING" id="29495.EA26_08295"/>
<gene>
    <name evidence="2" type="ORF">EA26_08295</name>
</gene>
<feature type="chain" id="PRO_5001950158" evidence="1">
    <location>
        <begin position="23"/>
        <end position="344"/>
    </location>
</feature>
<evidence type="ECO:0000313" key="3">
    <source>
        <dbReference type="Proteomes" id="UP000029994"/>
    </source>
</evidence>
<dbReference type="eggNOG" id="COG3637">
    <property type="taxonomic scope" value="Bacteria"/>
</dbReference>
<comment type="caution">
    <text evidence="2">The sequence shown here is derived from an EMBL/GenBank/DDBJ whole genome shotgun (WGS) entry which is preliminary data.</text>
</comment>
<accession>A0A099LT64</accession>